<feature type="region of interest" description="Disordered" evidence="1">
    <location>
        <begin position="293"/>
        <end position="312"/>
    </location>
</feature>
<organism evidence="2 3">
    <name type="scientific">Escallonia rubra</name>
    <dbReference type="NCBI Taxonomy" id="112253"/>
    <lineage>
        <taxon>Eukaryota</taxon>
        <taxon>Viridiplantae</taxon>
        <taxon>Streptophyta</taxon>
        <taxon>Embryophyta</taxon>
        <taxon>Tracheophyta</taxon>
        <taxon>Spermatophyta</taxon>
        <taxon>Magnoliopsida</taxon>
        <taxon>eudicotyledons</taxon>
        <taxon>Gunneridae</taxon>
        <taxon>Pentapetalae</taxon>
        <taxon>asterids</taxon>
        <taxon>campanulids</taxon>
        <taxon>Escalloniales</taxon>
        <taxon>Escalloniaceae</taxon>
        <taxon>Escallonia</taxon>
    </lineage>
</organism>
<comment type="caution">
    <text evidence="2">The sequence shown here is derived from an EMBL/GenBank/DDBJ whole genome shotgun (WGS) entry which is preliminary data.</text>
</comment>
<gene>
    <name evidence="2" type="ORF">RJ640_007217</name>
</gene>
<feature type="compositionally biased region" description="Basic and acidic residues" evidence="1">
    <location>
        <begin position="233"/>
        <end position="243"/>
    </location>
</feature>
<feature type="region of interest" description="Disordered" evidence="1">
    <location>
        <begin position="1"/>
        <end position="85"/>
    </location>
</feature>
<dbReference type="PANTHER" id="PTHR33448">
    <property type="entry name" value="CHLOROPLAST PROTEIN HCF243-RELATED"/>
    <property type="match status" value="1"/>
</dbReference>
<dbReference type="EMBL" id="JAVXUO010001972">
    <property type="protein sequence ID" value="KAK2977581.1"/>
    <property type="molecule type" value="Genomic_DNA"/>
</dbReference>
<dbReference type="PANTHER" id="PTHR33448:SF10">
    <property type="entry name" value="PROTAMINE P1 FAMILY PROTEIN"/>
    <property type="match status" value="1"/>
</dbReference>
<evidence type="ECO:0000313" key="2">
    <source>
        <dbReference type="EMBL" id="KAK2977581.1"/>
    </source>
</evidence>
<feature type="compositionally biased region" description="Low complexity" evidence="1">
    <location>
        <begin position="26"/>
        <end position="43"/>
    </location>
</feature>
<evidence type="ECO:0000313" key="3">
    <source>
        <dbReference type="Proteomes" id="UP001187471"/>
    </source>
</evidence>
<sequence>MKVSSKPLSSPGRTEKFPPPLMRFLRTSVGSKSSRGSSRSRSSPMFVRKKNAAANETQEPTSPKVTCIGQVRVRRSSKKAGRSRAPSKRRRCWWVRKTLSCTQSLKPRSLPTFRPILRKWLLFFRFGYCRKVSTSDDSSKLATHQRGNYKGSETEEVEYGDVEVDEEEESLDKEVPGVNVSSTPPKNAFLLTRCRSAPYRSSSLACRFWGSPLGNQETGEDGNFTGKGVENQQEERETEKPSSENEPNCRNSMEEPGTKQDNEGNLGIPNQFEGPVKENIPELKATVLTRCKSEPARTGERLNPEVHKVNCD</sequence>
<keyword evidence="3" id="KW-1185">Reference proteome</keyword>
<feature type="compositionally biased region" description="Basic residues" evidence="1">
    <location>
        <begin position="72"/>
        <end position="85"/>
    </location>
</feature>
<feature type="compositionally biased region" description="Basic and acidic residues" evidence="1">
    <location>
        <begin position="252"/>
        <end position="262"/>
    </location>
</feature>
<feature type="compositionally biased region" description="Polar residues" evidence="1">
    <location>
        <begin position="54"/>
        <end position="64"/>
    </location>
</feature>
<evidence type="ECO:0000256" key="1">
    <source>
        <dbReference type="SAM" id="MobiDB-lite"/>
    </source>
</evidence>
<protein>
    <recommendedName>
        <fullName evidence="4">Protamine P1 family protein</fullName>
    </recommendedName>
</protein>
<dbReference type="AlphaFoldDB" id="A0AA88UD23"/>
<proteinExistence type="predicted"/>
<accession>A0AA88UD23</accession>
<dbReference type="Proteomes" id="UP001187471">
    <property type="component" value="Unassembled WGS sequence"/>
</dbReference>
<feature type="compositionally biased region" description="Polar residues" evidence="1">
    <location>
        <begin position="1"/>
        <end position="12"/>
    </location>
</feature>
<name>A0AA88UD23_9ASTE</name>
<evidence type="ECO:0008006" key="4">
    <source>
        <dbReference type="Google" id="ProtNLM"/>
    </source>
</evidence>
<feature type="region of interest" description="Disordered" evidence="1">
    <location>
        <begin position="215"/>
        <end position="281"/>
    </location>
</feature>
<reference evidence="2" key="1">
    <citation type="submission" date="2022-12" db="EMBL/GenBank/DDBJ databases">
        <title>Draft genome assemblies for two species of Escallonia (Escalloniales).</title>
        <authorList>
            <person name="Chanderbali A."/>
            <person name="Dervinis C."/>
            <person name="Anghel I."/>
            <person name="Soltis D."/>
            <person name="Soltis P."/>
            <person name="Zapata F."/>
        </authorList>
    </citation>
    <scope>NUCLEOTIDE SEQUENCE</scope>
    <source>
        <strain evidence="2">UCBG92.1500</strain>
        <tissue evidence="2">Leaf</tissue>
    </source>
</reference>